<evidence type="ECO:0000313" key="1">
    <source>
        <dbReference type="EMBL" id="KAF9647092.1"/>
    </source>
</evidence>
<gene>
    <name evidence="1" type="ORF">BDM02DRAFT_3146388</name>
</gene>
<reference evidence="1" key="2">
    <citation type="journal article" date="2020" name="Nat. Commun.">
        <title>Large-scale genome sequencing of mycorrhizal fungi provides insights into the early evolution of symbiotic traits.</title>
        <authorList>
            <person name="Miyauchi S."/>
            <person name="Kiss E."/>
            <person name="Kuo A."/>
            <person name="Drula E."/>
            <person name="Kohler A."/>
            <person name="Sanchez-Garcia M."/>
            <person name="Morin E."/>
            <person name="Andreopoulos B."/>
            <person name="Barry K.W."/>
            <person name="Bonito G."/>
            <person name="Buee M."/>
            <person name="Carver A."/>
            <person name="Chen C."/>
            <person name="Cichocki N."/>
            <person name="Clum A."/>
            <person name="Culley D."/>
            <person name="Crous P.W."/>
            <person name="Fauchery L."/>
            <person name="Girlanda M."/>
            <person name="Hayes R.D."/>
            <person name="Keri Z."/>
            <person name="LaButti K."/>
            <person name="Lipzen A."/>
            <person name="Lombard V."/>
            <person name="Magnuson J."/>
            <person name="Maillard F."/>
            <person name="Murat C."/>
            <person name="Nolan M."/>
            <person name="Ohm R.A."/>
            <person name="Pangilinan J."/>
            <person name="Pereira M.F."/>
            <person name="Perotto S."/>
            <person name="Peter M."/>
            <person name="Pfister S."/>
            <person name="Riley R."/>
            <person name="Sitrit Y."/>
            <person name="Stielow J.B."/>
            <person name="Szollosi G."/>
            <person name="Zifcakova L."/>
            <person name="Stursova M."/>
            <person name="Spatafora J.W."/>
            <person name="Tedersoo L."/>
            <person name="Vaario L.M."/>
            <person name="Yamada A."/>
            <person name="Yan M."/>
            <person name="Wang P."/>
            <person name="Xu J."/>
            <person name="Bruns T."/>
            <person name="Baldrian P."/>
            <person name="Vilgalys R."/>
            <person name="Dunand C."/>
            <person name="Henrissat B."/>
            <person name="Grigoriev I.V."/>
            <person name="Hibbett D."/>
            <person name="Nagy L.G."/>
            <person name="Martin F.M."/>
        </authorList>
    </citation>
    <scope>NUCLEOTIDE SEQUENCE</scope>
    <source>
        <strain evidence="1">P2</strain>
    </source>
</reference>
<organism evidence="1 2">
    <name type="scientific">Thelephora ganbajun</name>
    <name type="common">Ganba fungus</name>
    <dbReference type="NCBI Taxonomy" id="370292"/>
    <lineage>
        <taxon>Eukaryota</taxon>
        <taxon>Fungi</taxon>
        <taxon>Dikarya</taxon>
        <taxon>Basidiomycota</taxon>
        <taxon>Agaricomycotina</taxon>
        <taxon>Agaricomycetes</taxon>
        <taxon>Thelephorales</taxon>
        <taxon>Thelephoraceae</taxon>
        <taxon>Thelephora</taxon>
    </lineage>
</organism>
<proteinExistence type="predicted"/>
<sequence length="343" mass="37972">MSSFSDLPTELTTDILATAIPQHPNPSHILAVNRCFNDIGQFIIYTSLRFKSESQLTTDASVKKLLPHSPHSISVRIPGGQGSGVLFEGIKHVFGLCAGAVGTGILVLDSLEFCLRSHTSDPAPWKIGEALNLVNPRKFVWTGPDPPHHFPTVIVPYATYHLFQSIKAWSNLRSLTLTNISFPSRSTLVPVRNADEAPFLPLETLTNLRSVYIGQATLVPVRSIAILALARPKAKHSICKRKGKDIWYHEQEVEGRDSGLREIRLVDAYKESIWQERIHRKDLEAVAMEVVSSDVSADPWYHTPTGEIDSEAVLGRIREIISCEALTEHIMGGDRAEGMTTLV</sequence>
<reference evidence="1" key="1">
    <citation type="submission" date="2019-10" db="EMBL/GenBank/DDBJ databases">
        <authorList>
            <consortium name="DOE Joint Genome Institute"/>
            <person name="Kuo A."/>
            <person name="Miyauchi S."/>
            <person name="Kiss E."/>
            <person name="Drula E."/>
            <person name="Kohler A."/>
            <person name="Sanchez-Garcia M."/>
            <person name="Andreopoulos B."/>
            <person name="Barry K.W."/>
            <person name="Bonito G."/>
            <person name="Buee M."/>
            <person name="Carver A."/>
            <person name="Chen C."/>
            <person name="Cichocki N."/>
            <person name="Clum A."/>
            <person name="Culley D."/>
            <person name="Crous P.W."/>
            <person name="Fauchery L."/>
            <person name="Girlanda M."/>
            <person name="Hayes R."/>
            <person name="Keri Z."/>
            <person name="Labutti K."/>
            <person name="Lipzen A."/>
            <person name="Lombard V."/>
            <person name="Magnuson J."/>
            <person name="Maillard F."/>
            <person name="Morin E."/>
            <person name="Murat C."/>
            <person name="Nolan M."/>
            <person name="Ohm R."/>
            <person name="Pangilinan J."/>
            <person name="Pereira M."/>
            <person name="Perotto S."/>
            <person name="Peter M."/>
            <person name="Riley R."/>
            <person name="Sitrit Y."/>
            <person name="Stielow B."/>
            <person name="Szollosi G."/>
            <person name="Zifcakova L."/>
            <person name="Stursova M."/>
            <person name="Spatafora J.W."/>
            <person name="Tedersoo L."/>
            <person name="Vaario L.-M."/>
            <person name="Yamada A."/>
            <person name="Yan M."/>
            <person name="Wang P."/>
            <person name="Xu J."/>
            <person name="Bruns T."/>
            <person name="Baldrian P."/>
            <person name="Vilgalys R."/>
            <person name="Henrissat B."/>
            <person name="Grigoriev I.V."/>
            <person name="Hibbett D."/>
            <person name="Nagy L.G."/>
            <person name="Martin F.M."/>
        </authorList>
    </citation>
    <scope>NUCLEOTIDE SEQUENCE</scope>
    <source>
        <strain evidence="1">P2</strain>
    </source>
</reference>
<dbReference type="EMBL" id="MU118041">
    <property type="protein sequence ID" value="KAF9647092.1"/>
    <property type="molecule type" value="Genomic_DNA"/>
</dbReference>
<accession>A0ACB6ZC49</accession>
<protein>
    <submittedName>
        <fullName evidence="1">Uncharacterized protein</fullName>
    </submittedName>
</protein>
<name>A0ACB6ZC49_THEGA</name>
<dbReference type="Proteomes" id="UP000886501">
    <property type="component" value="Unassembled WGS sequence"/>
</dbReference>
<evidence type="ECO:0000313" key="2">
    <source>
        <dbReference type="Proteomes" id="UP000886501"/>
    </source>
</evidence>
<keyword evidence="2" id="KW-1185">Reference proteome</keyword>
<comment type="caution">
    <text evidence="1">The sequence shown here is derived from an EMBL/GenBank/DDBJ whole genome shotgun (WGS) entry which is preliminary data.</text>
</comment>